<dbReference type="Gene3D" id="3.30.70.940">
    <property type="entry name" value="NusG, N-terminal domain"/>
    <property type="match status" value="1"/>
</dbReference>
<dbReference type="InterPro" id="IPR006645">
    <property type="entry name" value="NGN-like_dom"/>
</dbReference>
<organism evidence="5 6">
    <name type="scientific">Tenuifilum thalassicum</name>
    <dbReference type="NCBI Taxonomy" id="2590900"/>
    <lineage>
        <taxon>Bacteria</taxon>
        <taxon>Pseudomonadati</taxon>
        <taxon>Bacteroidota</taxon>
        <taxon>Bacteroidia</taxon>
        <taxon>Bacteroidales</taxon>
        <taxon>Tenuifilaceae</taxon>
        <taxon>Tenuifilum</taxon>
    </lineage>
</organism>
<dbReference type="GO" id="GO:0006354">
    <property type="term" value="P:DNA-templated transcription elongation"/>
    <property type="evidence" value="ECO:0007669"/>
    <property type="project" value="InterPro"/>
</dbReference>
<accession>A0A7D3XWX1</accession>
<dbReference type="Proteomes" id="UP000500961">
    <property type="component" value="Chromosome"/>
</dbReference>
<evidence type="ECO:0000256" key="2">
    <source>
        <dbReference type="ARBA" id="ARBA00023015"/>
    </source>
</evidence>
<dbReference type="KEGG" id="ttz:FHG85_12285"/>
<evidence type="ECO:0000256" key="1">
    <source>
        <dbReference type="ARBA" id="ARBA00022814"/>
    </source>
</evidence>
<dbReference type="InterPro" id="IPR043425">
    <property type="entry name" value="NusG-like"/>
</dbReference>
<sequence>MGEVMDSAKWYAVYTKPRNEKKVYTRLVEKGIETFLPLQKRLKHWSDRKKWVEEPLFRSYIFVRVEPKQYYDVLNTMGVVRYVTFEGKAVAIPDKQIEQIKQLLVQDIEIEAVEGYIEPGTKVVVRFGSLQGVEGEMVEHSGKKKVVIRIEHISHSLLVTLPAEYVVVKR</sequence>
<reference evidence="5 6" key="1">
    <citation type="submission" date="2019-07" db="EMBL/GenBank/DDBJ databases">
        <title>Thalassofilum flectens gen. nov., sp. nov., a novel moderate thermophilic anaerobe from a shallow sea hot spring in Kunashir Island (Russia), representing a new family in the order Bacteroidales, and proposal of Thalassofilacea fam. nov.</title>
        <authorList>
            <person name="Kochetkova T.V."/>
            <person name="Podosokorskaya O.A."/>
            <person name="Novikov A."/>
            <person name="Elcheninov A.G."/>
            <person name="Toshchakov S.V."/>
            <person name="Kublanov I.V."/>
        </authorList>
    </citation>
    <scope>NUCLEOTIDE SEQUENCE [LARGE SCALE GENOMIC DNA]</scope>
    <source>
        <strain evidence="5 6">38-H</strain>
    </source>
</reference>
<evidence type="ECO:0000256" key="3">
    <source>
        <dbReference type="ARBA" id="ARBA00023163"/>
    </source>
</evidence>
<protein>
    <submittedName>
        <fullName evidence="5">UpxY family transcription antiterminator</fullName>
    </submittedName>
</protein>
<evidence type="ECO:0000313" key="6">
    <source>
        <dbReference type="Proteomes" id="UP000500961"/>
    </source>
</evidence>
<dbReference type="AlphaFoldDB" id="A0A7D3XWX1"/>
<dbReference type="Pfam" id="PF02357">
    <property type="entry name" value="NusG"/>
    <property type="match status" value="1"/>
</dbReference>
<dbReference type="SMART" id="SM00738">
    <property type="entry name" value="NGN"/>
    <property type="match status" value="1"/>
</dbReference>
<keyword evidence="6" id="KW-1185">Reference proteome</keyword>
<dbReference type="GO" id="GO:0031564">
    <property type="term" value="P:transcription antitermination"/>
    <property type="evidence" value="ECO:0007669"/>
    <property type="project" value="UniProtKB-KW"/>
</dbReference>
<keyword evidence="2" id="KW-0805">Transcription regulation</keyword>
<proteinExistence type="predicted"/>
<dbReference type="NCBIfam" id="NF033644">
    <property type="entry name" value="antiterm_UpxY"/>
    <property type="match status" value="1"/>
</dbReference>
<dbReference type="SUPFAM" id="SSF82679">
    <property type="entry name" value="N-utilization substance G protein NusG, N-terminal domain"/>
    <property type="match status" value="1"/>
</dbReference>
<evidence type="ECO:0000313" key="5">
    <source>
        <dbReference type="EMBL" id="QKG81008.1"/>
    </source>
</evidence>
<dbReference type="PANTHER" id="PTHR30265">
    <property type="entry name" value="RHO-INTERACTING TRANSCRIPTION TERMINATION FACTOR NUSG"/>
    <property type="match status" value="1"/>
</dbReference>
<dbReference type="RefSeq" id="WP_173076338.1">
    <property type="nucleotide sequence ID" value="NZ_CP041345.1"/>
</dbReference>
<keyword evidence="3" id="KW-0804">Transcription</keyword>
<name>A0A7D3XWX1_9BACT</name>
<evidence type="ECO:0000259" key="4">
    <source>
        <dbReference type="SMART" id="SM00738"/>
    </source>
</evidence>
<dbReference type="EMBL" id="CP041345">
    <property type="protein sequence ID" value="QKG81008.1"/>
    <property type="molecule type" value="Genomic_DNA"/>
</dbReference>
<keyword evidence="1" id="KW-0889">Transcription antitermination</keyword>
<dbReference type="PANTHER" id="PTHR30265:SF4">
    <property type="entry name" value="KOW MOTIF FAMILY PROTEIN, EXPRESSED"/>
    <property type="match status" value="1"/>
</dbReference>
<dbReference type="InterPro" id="IPR036735">
    <property type="entry name" value="NGN_dom_sf"/>
</dbReference>
<feature type="domain" description="NusG-like N-terminal" evidence="4">
    <location>
        <begin position="7"/>
        <end position="104"/>
    </location>
</feature>
<gene>
    <name evidence="5" type="ORF">FHG85_12285</name>
</gene>